<feature type="compositionally biased region" description="Acidic residues" evidence="4">
    <location>
        <begin position="244"/>
        <end position="255"/>
    </location>
</feature>
<evidence type="ECO:0000256" key="2">
    <source>
        <dbReference type="ARBA" id="ARBA00023015"/>
    </source>
</evidence>
<keyword evidence="7" id="KW-1185">Reference proteome</keyword>
<accession>K8EAZ8</accession>
<comment type="subcellular location">
    <subcellularLocation>
        <location evidence="1">Nucleus</location>
    </subcellularLocation>
</comment>
<protein>
    <recommendedName>
        <fullName evidence="5">ARID domain-containing protein</fullName>
    </recommendedName>
</protein>
<dbReference type="InterPro" id="IPR001606">
    <property type="entry name" value="ARID_dom"/>
</dbReference>
<dbReference type="EMBL" id="FO082277">
    <property type="protein sequence ID" value="CCO14971.1"/>
    <property type="molecule type" value="Genomic_DNA"/>
</dbReference>
<evidence type="ECO:0000313" key="6">
    <source>
        <dbReference type="EMBL" id="CCO14971.1"/>
    </source>
</evidence>
<dbReference type="Gene3D" id="1.10.150.60">
    <property type="entry name" value="ARID DNA-binding domain"/>
    <property type="match status" value="1"/>
</dbReference>
<feature type="region of interest" description="Disordered" evidence="4">
    <location>
        <begin position="98"/>
        <end position="184"/>
    </location>
</feature>
<keyword evidence="3" id="KW-0804">Transcription</keyword>
<dbReference type="RefSeq" id="XP_007514731.1">
    <property type="nucleotide sequence ID" value="XM_007514669.1"/>
</dbReference>
<evidence type="ECO:0000256" key="1">
    <source>
        <dbReference type="ARBA" id="ARBA00004123"/>
    </source>
</evidence>
<dbReference type="AlphaFoldDB" id="K8EAZ8"/>
<feature type="compositionally biased region" description="Gly residues" evidence="4">
    <location>
        <begin position="489"/>
        <end position="503"/>
    </location>
</feature>
<feature type="region of interest" description="Disordered" evidence="4">
    <location>
        <begin position="803"/>
        <end position="842"/>
    </location>
</feature>
<feature type="region of interest" description="Disordered" evidence="4">
    <location>
        <begin position="439"/>
        <end position="600"/>
    </location>
</feature>
<dbReference type="PANTHER" id="PTHR46694:SF1">
    <property type="entry name" value="AT-RICH INTERACTIVE DOMAIN-CONTAINING PROTEIN 4"/>
    <property type="match status" value="1"/>
</dbReference>
<feature type="domain" description="ARID" evidence="5">
    <location>
        <begin position="1"/>
        <end position="86"/>
    </location>
</feature>
<dbReference type="Gene3D" id="3.30.890.10">
    <property type="entry name" value="Methyl-cpg-binding Protein 2, Chain A"/>
    <property type="match status" value="1"/>
</dbReference>
<evidence type="ECO:0000313" key="7">
    <source>
        <dbReference type="Proteomes" id="UP000198341"/>
    </source>
</evidence>
<dbReference type="InterPro" id="IPR016177">
    <property type="entry name" value="DNA-bd_dom_sf"/>
</dbReference>
<dbReference type="Proteomes" id="UP000198341">
    <property type="component" value="Chromosome 2"/>
</dbReference>
<dbReference type="InterPro" id="IPR042293">
    <property type="entry name" value="ARID4"/>
</dbReference>
<feature type="region of interest" description="Disordered" evidence="4">
    <location>
        <begin position="241"/>
        <end position="326"/>
    </location>
</feature>
<feature type="region of interest" description="Disordered" evidence="4">
    <location>
        <begin position="615"/>
        <end position="728"/>
    </location>
</feature>
<dbReference type="GO" id="GO:0005634">
    <property type="term" value="C:nucleus"/>
    <property type="evidence" value="ECO:0007669"/>
    <property type="project" value="UniProtKB-SubCell"/>
</dbReference>
<dbReference type="SUPFAM" id="SSF54171">
    <property type="entry name" value="DNA-binding domain"/>
    <property type="match status" value="1"/>
</dbReference>
<feature type="compositionally biased region" description="Basic and acidic residues" evidence="4">
    <location>
        <begin position="526"/>
        <end position="537"/>
    </location>
</feature>
<dbReference type="KEGG" id="bpg:Bathy02g01470"/>
<sequence>MQTAPENWPAKTLNGYKLDLFGIYRQVVARGGWGEDEITCKRKINWSREIFPKLANFTSTHKATSVGHDLITSYKNYLHSYERKYADVDCNADESKERELVNSIQRNTPRAGVTGTRSPGQTSKRKPVGRPRASNLASGGGVSGNGSGSGGGGNAVAAATAPVAPSRGGGRNRGGARSKPKRTFPDGAKIKVFWPKENDWFFGTIVQQEYMPADGQTYSKIEYEDGDEEVLNLANEKVKLLDEKSDDDDDDDDDGLVYVPRPTARRRGAAEPSRAPFAADTAALINAATGDFGDESDKEEENKDEGRRRTRLNGADPNAPEPPPPKERVEIVEEMMEHHNAARVLAELPNEFCTEDETYRLGYRMGLRRMAKVSTAMLIEKMQKMLVATGGREDEAAKAVSGESVLDEFFDDGKTLVSKEKAQALFNALIDAAYTPDKDAASYDAKGEPAMPKRAPEPEDPENMPGTVKEEEENADENAEEKKKEDDGSGGGGGGGGSSGNGGDDNDNNKGPGPSSDGGGNAGGDQKPDDTNKDNEHNGGNNGENEDDDAGATGFHASMLADKMDIDIPSPTKEKKEELKKEEKPVVAPTRNSGRQRTVSKKVLEAVQEGLMKSPVKLPPQVGAVEPASKRAKTENFASMRTMQTSVAHGGMEKRNPNKNETSTASPSRPVKATETQATATTNEKEEEKNAKKKPAPAAPVQVEAPVTEDGDEFVPLPPVPGPPEWTGPVPKVSNSDPEYLLHQLKVFIAKSGAVLDRAWRVTVAIRTQGASAGSYDATYWAPDNKRYRSRLEVARAVGVAPWVAPKKPKGQPRKPRDPNAPKRSAAGPGRSRGGAGYNFRRPLDSYPVVELKTPPPPPTQRVLCELLGDGTAVRWLEKHGLGEHAAAFVMHGIMRKNQLFAPLLMQDMENFGLDLETGAKALKFIEETRQNASSSALTVEQLTPVPFGRRVTSEVFCDGREEYYDPGTFLFDESELCGRGQIGAANPLFGLIRA</sequence>
<dbReference type="PROSITE" id="PS51011">
    <property type="entry name" value="ARID"/>
    <property type="match status" value="1"/>
</dbReference>
<feature type="compositionally biased region" description="Low complexity" evidence="4">
    <location>
        <begin position="278"/>
        <end position="288"/>
    </location>
</feature>
<evidence type="ECO:0000256" key="4">
    <source>
        <dbReference type="SAM" id="MobiDB-lite"/>
    </source>
</evidence>
<gene>
    <name evidence="6" type="ORF">Bathy02g01470</name>
</gene>
<dbReference type="Gene3D" id="2.30.30.140">
    <property type="match status" value="1"/>
</dbReference>
<dbReference type="SUPFAM" id="SSF46774">
    <property type="entry name" value="ARID-like"/>
    <property type="match status" value="1"/>
</dbReference>
<feature type="compositionally biased region" description="Gly residues" evidence="4">
    <location>
        <begin position="138"/>
        <end position="154"/>
    </location>
</feature>
<dbReference type="GO" id="GO:0003677">
    <property type="term" value="F:DNA binding"/>
    <property type="evidence" value="ECO:0007669"/>
    <property type="project" value="InterPro"/>
</dbReference>
<organism evidence="6 7">
    <name type="scientific">Bathycoccus prasinos</name>
    <dbReference type="NCBI Taxonomy" id="41875"/>
    <lineage>
        <taxon>Eukaryota</taxon>
        <taxon>Viridiplantae</taxon>
        <taxon>Chlorophyta</taxon>
        <taxon>Mamiellophyceae</taxon>
        <taxon>Mamiellales</taxon>
        <taxon>Bathycoccaceae</taxon>
        <taxon>Bathycoccus</taxon>
    </lineage>
</organism>
<dbReference type="OrthoDB" id="498995at2759"/>
<dbReference type="CDD" id="cd20404">
    <property type="entry name" value="Tudor_Agenet_AtEML-like"/>
    <property type="match status" value="1"/>
</dbReference>
<feature type="compositionally biased region" description="Low complexity" evidence="4">
    <location>
        <begin position="155"/>
        <end position="166"/>
    </location>
</feature>
<dbReference type="eggNOG" id="ENOG502QQP4">
    <property type="taxonomic scope" value="Eukaryota"/>
</dbReference>
<feature type="compositionally biased region" description="Pro residues" evidence="4">
    <location>
        <begin position="716"/>
        <end position="726"/>
    </location>
</feature>
<feature type="compositionally biased region" description="Polar residues" evidence="4">
    <location>
        <begin position="636"/>
        <end position="647"/>
    </location>
</feature>
<dbReference type="GeneID" id="19017261"/>
<dbReference type="Pfam" id="PF01388">
    <property type="entry name" value="ARID"/>
    <property type="match status" value="1"/>
</dbReference>
<evidence type="ECO:0000259" key="5">
    <source>
        <dbReference type="PROSITE" id="PS51011"/>
    </source>
</evidence>
<dbReference type="InterPro" id="IPR036431">
    <property type="entry name" value="ARID_dom_sf"/>
</dbReference>
<dbReference type="CDD" id="cd16100">
    <property type="entry name" value="ARID"/>
    <property type="match status" value="1"/>
</dbReference>
<reference evidence="6 7" key="1">
    <citation type="submission" date="2011-10" db="EMBL/GenBank/DDBJ databases">
        <authorList>
            <person name="Genoscope - CEA"/>
        </authorList>
    </citation>
    <scope>NUCLEOTIDE SEQUENCE [LARGE SCALE GENOMIC DNA]</scope>
    <source>
        <strain evidence="6 7">RCC 1105</strain>
    </source>
</reference>
<proteinExistence type="predicted"/>
<name>K8EAZ8_9CHLO</name>
<feature type="compositionally biased region" description="Acidic residues" evidence="4">
    <location>
        <begin position="470"/>
        <end position="479"/>
    </location>
</feature>
<keyword evidence="2" id="KW-0805">Transcription regulation</keyword>
<feature type="compositionally biased region" description="Basic and acidic residues" evidence="4">
    <location>
        <begin position="562"/>
        <end position="585"/>
    </location>
</feature>
<feature type="compositionally biased region" description="Low complexity" evidence="4">
    <location>
        <begin position="671"/>
        <end position="682"/>
    </location>
</feature>
<dbReference type="PANTHER" id="PTHR46694">
    <property type="entry name" value="AT-RICH INTERACTIVE DOMAIN-CONTAINING PROTEIN 4"/>
    <property type="match status" value="1"/>
</dbReference>
<evidence type="ECO:0000256" key="3">
    <source>
        <dbReference type="ARBA" id="ARBA00023163"/>
    </source>
</evidence>